<dbReference type="AlphaFoldDB" id="R1AUR6"/>
<gene>
    <name evidence="2" type="ORF">L21TH_1573</name>
</gene>
<keyword evidence="1" id="KW-0812">Transmembrane</keyword>
<evidence type="ECO:0000313" key="2">
    <source>
        <dbReference type="EMBL" id="EOD00382.1"/>
    </source>
</evidence>
<keyword evidence="1" id="KW-1133">Transmembrane helix</keyword>
<comment type="caution">
    <text evidence="2">The sequence shown here is derived from an EMBL/GenBank/DDBJ whole genome shotgun (WGS) entry which is preliminary data.</text>
</comment>
<reference evidence="2 3" key="1">
    <citation type="journal article" date="2015" name="Geomicrobiol. J.">
        <title>Caldisalinibacter kiritimatiensis gen. nov., sp. nov., a moderately thermohalophilic thiosulfate-reducing bacterium from a hypersaline microbial mat.</title>
        <authorList>
            <person name="Ben Hania W."/>
            <person name="Joseph M."/>
            <person name="Fiebig A."/>
            <person name="Bunk B."/>
            <person name="Klenk H.-P."/>
            <person name="Fardeau M.-L."/>
            <person name="Spring S."/>
        </authorList>
    </citation>
    <scope>NUCLEOTIDE SEQUENCE [LARGE SCALE GENOMIC DNA]</scope>
    <source>
        <strain evidence="2 3">L21-TH-D2</strain>
    </source>
</reference>
<keyword evidence="3" id="KW-1185">Reference proteome</keyword>
<sequence>MFMLKALAGGIILYVVGFVLSAIINDIAGVVLILNIIIGMIIIGCTDIIIETIKKYSNTPNKND</sequence>
<dbReference type="Proteomes" id="UP000013378">
    <property type="component" value="Unassembled WGS sequence"/>
</dbReference>
<protein>
    <submittedName>
        <fullName evidence="2">Uncharacterized protein</fullName>
    </submittedName>
</protein>
<dbReference type="EMBL" id="ARZA01000180">
    <property type="protein sequence ID" value="EOD00382.1"/>
    <property type="molecule type" value="Genomic_DNA"/>
</dbReference>
<accession>R1AUR6</accession>
<evidence type="ECO:0000256" key="1">
    <source>
        <dbReference type="SAM" id="Phobius"/>
    </source>
</evidence>
<proteinExistence type="predicted"/>
<name>R1AUR6_9FIRM</name>
<feature type="transmembrane region" description="Helical" evidence="1">
    <location>
        <begin position="31"/>
        <end position="50"/>
    </location>
</feature>
<dbReference type="RefSeq" id="WP_006313634.1">
    <property type="nucleotide sequence ID" value="NZ_ARZA01000180.1"/>
</dbReference>
<evidence type="ECO:0000313" key="3">
    <source>
        <dbReference type="Proteomes" id="UP000013378"/>
    </source>
</evidence>
<keyword evidence="1" id="KW-0472">Membrane</keyword>
<organism evidence="2 3">
    <name type="scientific">Caldisalinibacter kiritimatiensis</name>
    <dbReference type="NCBI Taxonomy" id="1304284"/>
    <lineage>
        <taxon>Bacteria</taxon>
        <taxon>Bacillati</taxon>
        <taxon>Bacillota</taxon>
        <taxon>Tissierellia</taxon>
        <taxon>Tissierellales</taxon>
        <taxon>Thermohalobacteraceae</taxon>
        <taxon>Caldisalinibacter</taxon>
    </lineage>
</organism>